<dbReference type="GO" id="GO:0005739">
    <property type="term" value="C:mitochondrion"/>
    <property type="evidence" value="ECO:0007669"/>
    <property type="project" value="TreeGrafter"/>
</dbReference>
<evidence type="ECO:0000256" key="2">
    <source>
        <dbReference type="ARBA" id="ARBA00022741"/>
    </source>
</evidence>
<evidence type="ECO:0000313" key="8">
    <source>
        <dbReference type="Ensembl" id="ENSXCOP00000000912.1"/>
    </source>
</evidence>
<feature type="region of interest" description="Disordered" evidence="6">
    <location>
        <begin position="1"/>
        <end position="47"/>
    </location>
</feature>
<evidence type="ECO:0000259" key="7">
    <source>
        <dbReference type="Pfam" id="PF01409"/>
    </source>
</evidence>
<feature type="domain" description="Phenylalanyl-tRNA synthetase" evidence="7">
    <location>
        <begin position="55"/>
        <end position="124"/>
    </location>
</feature>
<protein>
    <recommendedName>
        <fullName evidence="7">Phenylalanyl-tRNA synthetase domain-containing protein</fullName>
    </recommendedName>
</protein>
<keyword evidence="2" id="KW-0547">Nucleotide-binding</keyword>
<feature type="domain" description="Phenylalanyl-tRNA synthetase" evidence="7">
    <location>
        <begin position="169"/>
        <end position="227"/>
    </location>
</feature>
<dbReference type="GO" id="GO:0000049">
    <property type="term" value="F:tRNA binding"/>
    <property type="evidence" value="ECO:0007669"/>
    <property type="project" value="InterPro"/>
</dbReference>
<reference evidence="8" key="2">
    <citation type="submission" date="2025-09" db="UniProtKB">
        <authorList>
            <consortium name="Ensembl"/>
        </authorList>
    </citation>
    <scope>IDENTIFICATION</scope>
</reference>
<dbReference type="SUPFAM" id="SSF55681">
    <property type="entry name" value="Class II aaRS and biotin synthetases"/>
    <property type="match status" value="1"/>
</dbReference>
<keyword evidence="4" id="KW-0648">Protein biosynthesis</keyword>
<evidence type="ECO:0000256" key="4">
    <source>
        <dbReference type="ARBA" id="ARBA00022917"/>
    </source>
</evidence>
<dbReference type="GO" id="GO:0004826">
    <property type="term" value="F:phenylalanine-tRNA ligase activity"/>
    <property type="evidence" value="ECO:0007669"/>
    <property type="project" value="TreeGrafter"/>
</dbReference>
<dbReference type="Ensembl" id="ENSXCOT00000000924.1">
    <property type="protein sequence ID" value="ENSXCOP00000000912.1"/>
    <property type="gene ID" value="ENSXCOG00000000559.1"/>
</dbReference>
<evidence type="ECO:0000256" key="3">
    <source>
        <dbReference type="ARBA" id="ARBA00022840"/>
    </source>
</evidence>
<dbReference type="Gene3D" id="3.30.930.10">
    <property type="entry name" value="Bira Bifunctional Protein, Domain 2"/>
    <property type="match status" value="1"/>
</dbReference>
<feature type="compositionally biased region" description="Basic and acidic residues" evidence="6">
    <location>
        <begin position="1"/>
        <end position="19"/>
    </location>
</feature>
<feature type="region of interest" description="Disordered" evidence="6">
    <location>
        <begin position="261"/>
        <end position="303"/>
    </location>
</feature>
<dbReference type="Pfam" id="PF01409">
    <property type="entry name" value="tRNA-synt_2d"/>
    <property type="match status" value="2"/>
</dbReference>
<accession>A0A3B5KR13</accession>
<dbReference type="GeneTree" id="ENSGT00940000158071"/>
<dbReference type="InterPro" id="IPR002319">
    <property type="entry name" value="Phenylalanyl-tRNA_Synthase"/>
</dbReference>
<keyword evidence="9" id="KW-1185">Reference proteome</keyword>
<proteinExistence type="predicted"/>
<evidence type="ECO:0000256" key="6">
    <source>
        <dbReference type="SAM" id="MobiDB-lite"/>
    </source>
</evidence>
<dbReference type="GO" id="GO:0006432">
    <property type="term" value="P:phenylalanyl-tRNA aminoacylation"/>
    <property type="evidence" value="ECO:0007669"/>
    <property type="project" value="TreeGrafter"/>
</dbReference>
<dbReference type="GO" id="GO:0005524">
    <property type="term" value="F:ATP binding"/>
    <property type="evidence" value="ECO:0007669"/>
    <property type="project" value="UniProtKB-KW"/>
</dbReference>
<dbReference type="PANTHER" id="PTHR11538">
    <property type="entry name" value="PHENYLALANYL-TRNA SYNTHETASE"/>
    <property type="match status" value="1"/>
</dbReference>
<evidence type="ECO:0000256" key="5">
    <source>
        <dbReference type="ARBA" id="ARBA00023146"/>
    </source>
</evidence>
<dbReference type="PANTHER" id="PTHR11538:SF41">
    <property type="entry name" value="PHENYLALANINE--TRNA LIGASE, MITOCHONDRIAL"/>
    <property type="match status" value="1"/>
</dbReference>
<keyword evidence="3" id="KW-0067">ATP-binding</keyword>
<dbReference type="AlphaFoldDB" id="A0A3B5KR13"/>
<dbReference type="InterPro" id="IPR045864">
    <property type="entry name" value="aa-tRNA-synth_II/BPL/LPL"/>
</dbReference>
<feature type="compositionally biased region" description="Polar residues" evidence="6">
    <location>
        <begin position="26"/>
        <end position="45"/>
    </location>
</feature>
<evidence type="ECO:0000313" key="9">
    <source>
        <dbReference type="Proteomes" id="UP000261380"/>
    </source>
</evidence>
<evidence type="ECO:0000256" key="1">
    <source>
        <dbReference type="ARBA" id="ARBA00022598"/>
    </source>
</evidence>
<keyword evidence="5" id="KW-0030">Aminoacyl-tRNA synthetase</keyword>
<dbReference type="Proteomes" id="UP000261380">
    <property type="component" value="Unplaced"/>
</dbReference>
<keyword evidence="1" id="KW-0436">Ligase</keyword>
<organism evidence="8 9">
    <name type="scientific">Xiphophorus couchianus</name>
    <name type="common">Monterrey platyfish</name>
    <dbReference type="NCBI Taxonomy" id="32473"/>
    <lineage>
        <taxon>Eukaryota</taxon>
        <taxon>Metazoa</taxon>
        <taxon>Chordata</taxon>
        <taxon>Craniata</taxon>
        <taxon>Vertebrata</taxon>
        <taxon>Euteleostomi</taxon>
        <taxon>Actinopterygii</taxon>
        <taxon>Neopterygii</taxon>
        <taxon>Teleostei</taxon>
        <taxon>Neoteleostei</taxon>
        <taxon>Acanthomorphata</taxon>
        <taxon>Ovalentaria</taxon>
        <taxon>Atherinomorphae</taxon>
        <taxon>Cyprinodontiformes</taxon>
        <taxon>Poeciliidae</taxon>
        <taxon>Poeciliinae</taxon>
        <taxon>Xiphophorus</taxon>
    </lineage>
</organism>
<reference evidence="8" key="1">
    <citation type="submission" date="2025-08" db="UniProtKB">
        <authorList>
            <consortium name="Ensembl"/>
        </authorList>
    </citation>
    <scope>IDENTIFICATION</scope>
</reference>
<sequence length="336" mass="38034">EGKRAKVEEAERGWTRETGSRPSPEAVQTQTRPSPDPVQTQSRTSPEPVLSLCSLLIPPDHPSRKPGDNYYLNRTTMLRAHTSAHQRELVRSGLDAFLLAGDVYRRDEIDASHYPVFHQMEGVRLFSDHELFSRVRGGDELSLFERGGRRTAQKQESHSLEAVKLVEFDLKTTLTRLVTHLFGPDVEVRWIDCHFPFTHPSFEMEVRFQGDWMEVLGCGVMEQELLLSGQNKNQLYPQYRLLRSPLAEEEEQIETLNNNAVKPEGGQRSLRSTLDGGILPDTEPVRGGGRHESVCRRRGFPSQRGRGGVVLRATARYAGGISGFHTKLLENVTFYD</sequence>
<name>A0A3B5KR13_9TELE</name>